<evidence type="ECO:0000259" key="7">
    <source>
        <dbReference type="Pfam" id="PF17206"/>
    </source>
</evidence>
<evidence type="ECO:0000256" key="1">
    <source>
        <dbReference type="ARBA" id="ARBA00022490"/>
    </source>
</evidence>
<dbReference type="InterPro" id="IPR010985">
    <property type="entry name" value="Ribbon_hlx_hlx"/>
</dbReference>
<evidence type="ECO:0000256" key="5">
    <source>
        <dbReference type="PIRNR" id="PIRNR019401"/>
    </source>
</evidence>
<dbReference type="SUPFAM" id="SSF47598">
    <property type="entry name" value="Ribbon-helix-helix"/>
    <property type="match status" value="1"/>
</dbReference>
<name>A8H488_SHEPA</name>
<gene>
    <name evidence="4" type="primary">seqA</name>
    <name evidence="8" type="ordered locus">Spea_2055</name>
</gene>
<comment type="subunit">
    <text evidence="4">Homodimer. Polymerizes to form helical filaments.</text>
</comment>
<evidence type="ECO:0000256" key="4">
    <source>
        <dbReference type="HAMAP-Rule" id="MF_00908"/>
    </source>
</evidence>
<dbReference type="GO" id="GO:0003677">
    <property type="term" value="F:DNA binding"/>
    <property type="evidence" value="ECO:0007669"/>
    <property type="project" value="UniProtKB-UniRule"/>
</dbReference>
<evidence type="ECO:0000313" key="8">
    <source>
        <dbReference type="EMBL" id="ABV87375.1"/>
    </source>
</evidence>
<comment type="subcellular location">
    <subcellularLocation>
        <location evidence="4 5">Cytoplasm</location>
    </subcellularLocation>
</comment>
<dbReference type="PIRSF" id="PIRSF019401">
    <property type="entry name" value="SeqA"/>
    <property type="match status" value="1"/>
</dbReference>
<evidence type="ECO:0000259" key="6">
    <source>
        <dbReference type="Pfam" id="PF03925"/>
    </source>
</evidence>
<evidence type="ECO:0000256" key="3">
    <source>
        <dbReference type="ARBA" id="ARBA00023125"/>
    </source>
</evidence>
<sequence>MRSFAFKNTDPRFYLRKITVMKYIEVDEELYRHIASKTEHIGESASDILRRILGLEVESVVQAAPEEISHPSLEESSPKPIKVTKLAAKPVSDFSNLIDADALAAQKGAVGRFLFILDTVYRASTKQFEQVLQIQGRDRLYFATSKDALLKASKSANPKEIGRSGFWVTTNNNTAKKRTILSEVLLQFGTDESQVADIIERI</sequence>
<dbReference type="KEGG" id="spl:Spea_2055"/>
<dbReference type="Gene3D" id="1.20.1380.10">
    <property type="entry name" value="Replication modulator SeqA, C-terminal DNA-binding domain"/>
    <property type="match status" value="1"/>
</dbReference>
<dbReference type="InterPro" id="IPR013321">
    <property type="entry name" value="Arc_rbn_hlx_hlx"/>
</dbReference>
<dbReference type="InterPro" id="IPR036835">
    <property type="entry name" value="SeqA_DNA-bd_C_sf"/>
</dbReference>
<dbReference type="Pfam" id="PF03925">
    <property type="entry name" value="SeqA"/>
    <property type="match status" value="1"/>
</dbReference>
<protein>
    <recommendedName>
        <fullName evidence="4 5">Negative modulator of initiation of replication</fullName>
    </recommendedName>
</protein>
<keyword evidence="3 4" id="KW-0238">DNA-binding</keyword>
<dbReference type="InterPro" id="IPR026577">
    <property type="entry name" value="SeqA_DNA-bd_C"/>
</dbReference>
<dbReference type="SUPFAM" id="SSF82808">
    <property type="entry name" value="Replication modulator SeqA, C-terminal DNA-binding domain"/>
    <property type="match status" value="1"/>
</dbReference>
<dbReference type="HOGENOM" id="CLU_099733_0_0_6"/>
<comment type="similarity">
    <text evidence="4 5">Belongs to the SeqA family.</text>
</comment>
<comment type="caution">
    <text evidence="4">Lacks conserved residue(s) required for the propagation of feature annotation.</text>
</comment>
<dbReference type="EMBL" id="CP000851">
    <property type="protein sequence ID" value="ABV87375.1"/>
    <property type="molecule type" value="Genomic_DNA"/>
</dbReference>
<dbReference type="GO" id="GO:0005737">
    <property type="term" value="C:cytoplasm"/>
    <property type="evidence" value="ECO:0007669"/>
    <property type="project" value="UniProtKB-SubCell"/>
</dbReference>
<dbReference type="Proteomes" id="UP000002608">
    <property type="component" value="Chromosome"/>
</dbReference>
<evidence type="ECO:0000313" key="9">
    <source>
        <dbReference type="Proteomes" id="UP000002608"/>
    </source>
</evidence>
<dbReference type="Pfam" id="PF17206">
    <property type="entry name" value="SeqA_N"/>
    <property type="match status" value="1"/>
</dbReference>
<feature type="region of interest" description="Interaction with DNA" evidence="4">
    <location>
        <begin position="109"/>
        <end position="110"/>
    </location>
</feature>
<feature type="domain" description="Negative modulator of initiation of replication SeqA N-terminal" evidence="7">
    <location>
        <begin position="21"/>
        <end position="55"/>
    </location>
</feature>
<organism evidence="8 9">
    <name type="scientific">Shewanella pealeana (strain ATCC 700345 / ANG-SQ1)</name>
    <dbReference type="NCBI Taxonomy" id="398579"/>
    <lineage>
        <taxon>Bacteria</taxon>
        <taxon>Pseudomonadati</taxon>
        <taxon>Pseudomonadota</taxon>
        <taxon>Gammaproteobacteria</taxon>
        <taxon>Alteromonadales</taxon>
        <taxon>Shewanellaceae</taxon>
        <taxon>Shewanella</taxon>
    </lineage>
</organism>
<evidence type="ECO:0000256" key="2">
    <source>
        <dbReference type="ARBA" id="ARBA00022880"/>
    </source>
</evidence>
<dbReference type="GO" id="GO:0006355">
    <property type="term" value="P:regulation of DNA-templated transcription"/>
    <property type="evidence" value="ECO:0007669"/>
    <property type="project" value="InterPro"/>
</dbReference>
<keyword evidence="9" id="KW-1185">Reference proteome</keyword>
<keyword evidence="2 4" id="KW-0236">DNA replication inhibitor</keyword>
<reference evidence="8 9" key="1">
    <citation type="submission" date="2007-10" db="EMBL/GenBank/DDBJ databases">
        <title>Complete sequence of Shewanella pealeana ATCC 700345.</title>
        <authorList>
            <consortium name="US DOE Joint Genome Institute"/>
            <person name="Copeland A."/>
            <person name="Lucas S."/>
            <person name="Lapidus A."/>
            <person name="Barry K."/>
            <person name="Glavina del Rio T."/>
            <person name="Dalin E."/>
            <person name="Tice H."/>
            <person name="Pitluck S."/>
            <person name="Chertkov O."/>
            <person name="Brettin T."/>
            <person name="Bruce D."/>
            <person name="Detter J.C."/>
            <person name="Han C."/>
            <person name="Schmutz J."/>
            <person name="Larimer F."/>
            <person name="Land M."/>
            <person name="Hauser L."/>
            <person name="Kyrpides N."/>
            <person name="Kim E."/>
            <person name="Zhao J.-S.Z."/>
            <person name="Manno D."/>
            <person name="Hawari J."/>
            <person name="Richardson P."/>
        </authorList>
    </citation>
    <scope>NUCLEOTIDE SEQUENCE [LARGE SCALE GENOMIC DNA]</scope>
    <source>
        <strain evidence="9">ATCC 700345 / ANG-SQ1</strain>
    </source>
</reference>
<comment type="function">
    <text evidence="4 5">Negative regulator of replication initiation, which contributes to regulation of DNA replication and ensures that replication initiation occurs exactly once per chromosome per cell cycle. Binds to pairs of hemimethylated GATC sequences in the oriC region, thus preventing assembly of replication proteins and re-initiation at newly replicated origins. Repression is relieved when the region becomes fully methylated.</text>
</comment>
<keyword evidence="1 4" id="KW-0963">Cytoplasm</keyword>
<dbReference type="HAMAP" id="MF_00908">
    <property type="entry name" value="SeqA"/>
    <property type="match status" value="1"/>
</dbReference>
<feature type="domain" description="Replication modulator SeqA C-terminal DNA-binding" evidence="6">
    <location>
        <begin position="93"/>
        <end position="200"/>
    </location>
</feature>
<dbReference type="NCBIfam" id="NF008389">
    <property type="entry name" value="PRK11187.1"/>
    <property type="match status" value="1"/>
</dbReference>
<dbReference type="GO" id="GO:0032297">
    <property type="term" value="P:negative regulation of DNA-templated DNA replication initiation"/>
    <property type="evidence" value="ECO:0007669"/>
    <property type="project" value="UniProtKB-UniRule"/>
</dbReference>
<dbReference type="InterPro" id="IPR033761">
    <property type="entry name" value="SeqA_N"/>
</dbReference>
<dbReference type="Gene3D" id="1.10.1220.10">
    <property type="entry name" value="Met repressor-like"/>
    <property type="match status" value="1"/>
</dbReference>
<dbReference type="STRING" id="398579.Spea_2055"/>
<proteinExistence type="inferred from homology"/>
<dbReference type="AlphaFoldDB" id="A8H488"/>
<accession>A8H488</accession>
<dbReference type="InterPro" id="IPR005621">
    <property type="entry name" value="SeqA"/>
</dbReference>
<dbReference type="eggNOG" id="COG3057">
    <property type="taxonomic scope" value="Bacteria"/>
</dbReference>